<dbReference type="InterPro" id="IPR003462">
    <property type="entry name" value="ODC_Mu_crystall"/>
</dbReference>
<dbReference type="Gene3D" id="3.40.50.720">
    <property type="entry name" value="NAD(P)-binding Rossmann-like Domain"/>
    <property type="match status" value="1"/>
</dbReference>
<reference evidence="2" key="1">
    <citation type="submission" date="2016-05" db="EMBL/GenBank/DDBJ databases">
        <title>Microbial consortia oxidize butane by reversing methanogenesis.</title>
        <authorList>
            <person name="Laso-Perez R."/>
            <person name="Richter M."/>
            <person name="Wegener G."/>
            <person name="Musat F."/>
        </authorList>
    </citation>
    <scope>NUCLEOTIDE SEQUENCE [LARGE SCALE GENOMIC DNA]</scope>
    <source>
        <strain evidence="2">BOX2</strain>
    </source>
</reference>
<dbReference type="GO" id="GO:0005737">
    <property type="term" value="C:cytoplasm"/>
    <property type="evidence" value="ECO:0007669"/>
    <property type="project" value="TreeGrafter"/>
</dbReference>
<accession>A0A1F2PA51</accession>
<feature type="active site" description="Proton donor/acceptor" evidence="1">
    <location>
        <position position="69"/>
    </location>
</feature>
<name>A0A1F2PA51_9EURY</name>
<dbReference type="SUPFAM" id="SSF51735">
    <property type="entry name" value="NAD(P)-binding Rossmann-fold domains"/>
    <property type="match status" value="1"/>
</dbReference>
<dbReference type="InterPro" id="IPR028609">
    <property type="entry name" value="AlaDH_arch-typ"/>
</dbReference>
<dbReference type="Pfam" id="PF02423">
    <property type="entry name" value="OCD_Mu_crystall"/>
    <property type="match status" value="1"/>
</dbReference>
<feature type="binding site" evidence="1">
    <location>
        <begin position="137"/>
        <end position="138"/>
    </location>
    <ligand>
        <name>NAD(+)</name>
        <dbReference type="ChEBI" id="CHEBI:57540"/>
    </ligand>
</feature>
<dbReference type="AlphaFoldDB" id="A0A1F2PA51"/>
<gene>
    <name evidence="1" type="primary">ala</name>
    <name evidence="2" type="ORF">SCAL_000565</name>
</gene>
<keyword evidence="1" id="KW-0547">Nucleotide-binding</keyword>
<dbReference type="STRING" id="1838285.SCAL_000565"/>
<feature type="binding site" evidence="1">
    <location>
        <begin position="217"/>
        <end position="219"/>
    </location>
    <ligand>
        <name>NAD(+)</name>
        <dbReference type="ChEBI" id="CHEBI:57540"/>
    </ligand>
</feature>
<evidence type="ECO:0000256" key="1">
    <source>
        <dbReference type="HAMAP-Rule" id="MF_00935"/>
    </source>
</evidence>
<dbReference type="GO" id="GO:0000286">
    <property type="term" value="F:alanine dehydrogenase activity"/>
    <property type="evidence" value="ECO:0007669"/>
    <property type="project" value="UniProtKB-UniRule"/>
</dbReference>
<dbReference type="Proteomes" id="UP000186940">
    <property type="component" value="Unassembled WGS sequence"/>
</dbReference>
<feature type="binding site" evidence="1">
    <location>
        <position position="290"/>
    </location>
    <ligand>
        <name>NAD(+)</name>
        <dbReference type="ChEBI" id="CHEBI:57540"/>
    </ligand>
</feature>
<comment type="similarity">
    <text evidence="1">Belongs to the ornithine cyclodeaminase/mu-crystallin family. Archaeal alanine dehydrogenase subfamily.</text>
</comment>
<proteinExistence type="inferred from homology"/>
<dbReference type="InterPro" id="IPR023401">
    <property type="entry name" value="ODC_N"/>
</dbReference>
<feature type="binding site" evidence="1">
    <location>
        <position position="223"/>
    </location>
    <ligand>
        <name>NAD(+)</name>
        <dbReference type="ChEBI" id="CHEBI:57540"/>
    </ligand>
</feature>
<dbReference type="PANTHER" id="PTHR13812:SF19">
    <property type="entry name" value="KETIMINE REDUCTASE MU-CRYSTALLIN"/>
    <property type="match status" value="1"/>
</dbReference>
<dbReference type="GO" id="GO:0051287">
    <property type="term" value="F:NAD binding"/>
    <property type="evidence" value="ECO:0007669"/>
    <property type="project" value="UniProtKB-UniRule"/>
</dbReference>
<organism evidence="2 3">
    <name type="scientific">Candidatus Syntropharchaeum caldarium</name>
    <dbReference type="NCBI Taxonomy" id="1838285"/>
    <lineage>
        <taxon>Archaea</taxon>
        <taxon>Methanobacteriati</taxon>
        <taxon>Methanobacteriota</taxon>
        <taxon>Stenosarchaea group</taxon>
        <taxon>Methanomicrobia</taxon>
        <taxon>Methanosarcinales</taxon>
        <taxon>ANME-2 cluster</taxon>
        <taxon>Candidatus Syntropharchaeum</taxon>
    </lineage>
</organism>
<keyword evidence="1" id="KW-0520">NAD</keyword>
<keyword evidence="1" id="KW-0560">Oxidoreductase</keyword>
<evidence type="ECO:0000313" key="2">
    <source>
        <dbReference type="EMBL" id="OFV67925.1"/>
    </source>
</evidence>
<protein>
    <recommendedName>
        <fullName evidence="1">Alanine dehydrogenase</fullName>
        <shortName evidence="1">AlaDH</shortName>
        <ecNumber evidence="1">1.4.1.1</ecNumber>
    </recommendedName>
</protein>
<dbReference type="InterPro" id="IPR036291">
    <property type="entry name" value="NAD(P)-bd_dom_sf"/>
</dbReference>
<dbReference type="EMBL" id="LYOS01000002">
    <property type="protein sequence ID" value="OFV67925.1"/>
    <property type="molecule type" value="Genomic_DNA"/>
</dbReference>
<dbReference type="FunFam" id="3.40.50.720:FF:000311">
    <property type="entry name" value="Ornithine cyclodeaminase"/>
    <property type="match status" value="1"/>
</dbReference>
<comment type="catalytic activity">
    <reaction evidence="1">
        <text>L-alanine + NAD(+) + H2O = pyruvate + NH4(+) + NADH + H(+)</text>
        <dbReference type="Rhea" id="RHEA:18405"/>
        <dbReference type="ChEBI" id="CHEBI:15361"/>
        <dbReference type="ChEBI" id="CHEBI:15377"/>
        <dbReference type="ChEBI" id="CHEBI:15378"/>
        <dbReference type="ChEBI" id="CHEBI:28938"/>
        <dbReference type="ChEBI" id="CHEBI:57540"/>
        <dbReference type="ChEBI" id="CHEBI:57945"/>
        <dbReference type="ChEBI" id="CHEBI:57972"/>
        <dbReference type="EC" id="1.4.1.1"/>
    </reaction>
</comment>
<dbReference type="PANTHER" id="PTHR13812">
    <property type="entry name" value="KETIMINE REDUCTASE MU-CRYSTALLIN"/>
    <property type="match status" value="1"/>
</dbReference>
<dbReference type="GO" id="GO:0006522">
    <property type="term" value="P:alanine metabolic process"/>
    <property type="evidence" value="ECO:0007669"/>
    <property type="project" value="UniProtKB-UniRule"/>
</dbReference>
<sequence length="326" mass="35562">MVEETLVIGYNDISDLLEISMVIDAVEDAFRAFYQGDAKMPSKVYLDLPEFSGDFRAMPARLGDYATLKWVNSHPLNKKHPTVMAVVILNDCRTGFPLALMDGTLLTMYRTGAAAGVASKYMARKDSSTLGLAGCGVQAHTQLLAISHVFDLDQIRISDISRAKVEEFVETFPTYNIEPTSLEEVSACDIISTTTPVRDPIIAREWIREGVHINAVGADAPGKEELDPRIIRDARVVVDEIEQASNGGEINVPLKSGVITPDHIWAELGEVVAGKKAGRINDDEITVFDSTGLGIQDAACAELIYNLAKKRGRGTWMEFVHPAAVA</sequence>
<comment type="function">
    <text evidence="1">Catalyzes the NAD(+)-dependent oxidative deamination of L-alanine to pyruvate, and the reverse reaction, the reductive amination of pyruvate.</text>
</comment>
<feature type="binding site" evidence="1">
    <location>
        <position position="110"/>
    </location>
    <ligand>
        <name>NAD(+)</name>
        <dbReference type="ChEBI" id="CHEBI:57540"/>
    </ligand>
</feature>
<dbReference type="HAMAP" id="MF_00935">
    <property type="entry name" value="AlaDH_arch"/>
    <property type="match status" value="1"/>
</dbReference>
<dbReference type="PIRSF" id="PIRSF001439">
    <property type="entry name" value="CryM"/>
    <property type="match status" value="1"/>
</dbReference>
<dbReference type="EC" id="1.4.1.1" evidence="1"/>
<dbReference type="Gene3D" id="3.30.1780.10">
    <property type="entry name" value="ornithine cyclodeaminase, domain 1"/>
    <property type="match status" value="1"/>
</dbReference>
<comment type="caution">
    <text evidence="2">The sequence shown here is derived from an EMBL/GenBank/DDBJ whole genome shotgun (WGS) entry which is preliminary data.</text>
</comment>
<comment type="caution">
    <text evidence="1">Lacks conserved residue(s) required for the propagation of feature annotation.</text>
</comment>
<keyword evidence="3" id="KW-1185">Reference proteome</keyword>
<evidence type="ECO:0000313" key="3">
    <source>
        <dbReference type="Proteomes" id="UP000186940"/>
    </source>
</evidence>